<dbReference type="HAMAP" id="MF_00974">
    <property type="entry name" value="DNA_primase_DnaG"/>
    <property type="match status" value="1"/>
</dbReference>
<dbReference type="Pfam" id="PF10410">
    <property type="entry name" value="DnaB_bind"/>
    <property type="match status" value="1"/>
</dbReference>
<dbReference type="GO" id="GO:0008270">
    <property type="term" value="F:zinc ion binding"/>
    <property type="evidence" value="ECO:0007669"/>
    <property type="project" value="UniProtKB-UniRule"/>
</dbReference>
<evidence type="ECO:0000256" key="14">
    <source>
        <dbReference type="PIRSR" id="PIRSR002811-1"/>
    </source>
</evidence>
<dbReference type="FunFam" id="3.90.580.10:FF:000001">
    <property type="entry name" value="DNA primase"/>
    <property type="match status" value="1"/>
</dbReference>
<dbReference type="KEGG" id="nio:NITINOP_0111"/>
<keyword evidence="5 12" id="KW-0235">DNA replication</keyword>
<evidence type="ECO:0000256" key="2">
    <source>
        <dbReference type="ARBA" id="ARBA00022515"/>
    </source>
</evidence>
<dbReference type="GO" id="GO:0000428">
    <property type="term" value="C:DNA-directed RNA polymerase complex"/>
    <property type="evidence" value="ECO:0007669"/>
    <property type="project" value="UniProtKB-KW"/>
</dbReference>
<name>A0A0S4KMX5_9BACT</name>
<keyword evidence="3 12" id="KW-0808">Transferase</keyword>
<dbReference type="FunFam" id="3.40.1360.10:FF:000002">
    <property type="entry name" value="DNA primase"/>
    <property type="match status" value="1"/>
</dbReference>
<dbReference type="GO" id="GO:0005737">
    <property type="term" value="C:cytoplasm"/>
    <property type="evidence" value="ECO:0007669"/>
    <property type="project" value="TreeGrafter"/>
</dbReference>
<dbReference type="Gene3D" id="3.40.1360.10">
    <property type="match status" value="1"/>
</dbReference>
<dbReference type="PANTHER" id="PTHR30313">
    <property type="entry name" value="DNA PRIMASE"/>
    <property type="match status" value="1"/>
</dbReference>
<dbReference type="PANTHER" id="PTHR30313:SF2">
    <property type="entry name" value="DNA PRIMASE"/>
    <property type="match status" value="1"/>
</dbReference>
<evidence type="ECO:0000256" key="7">
    <source>
        <dbReference type="ARBA" id="ARBA00022771"/>
    </source>
</evidence>
<dbReference type="AlphaFoldDB" id="A0A0S4KMX5"/>
<dbReference type="InterPro" id="IPR006295">
    <property type="entry name" value="DNA_primase_DnaG"/>
</dbReference>
<evidence type="ECO:0000313" key="16">
    <source>
        <dbReference type="EMBL" id="CUQ65087.1"/>
    </source>
</evidence>
<dbReference type="InterPro" id="IPR037068">
    <property type="entry name" value="DNA_primase_core_N_sf"/>
</dbReference>
<dbReference type="GO" id="GO:0003677">
    <property type="term" value="F:DNA binding"/>
    <property type="evidence" value="ECO:0007669"/>
    <property type="project" value="UniProtKB-KW"/>
</dbReference>
<dbReference type="OrthoDB" id="9803773at2"/>
<keyword evidence="9" id="KW-0460">Magnesium</keyword>
<dbReference type="Gene3D" id="3.90.980.10">
    <property type="entry name" value="DNA primase, catalytic core, N-terminal domain"/>
    <property type="match status" value="1"/>
</dbReference>
<feature type="domain" description="Toprim" evidence="15">
    <location>
        <begin position="260"/>
        <end position="341"/>
    </location>
</feature>
<dbReference type="InterPro" id="IPR036977">
    <property type="entry name" value="DNA_primase_Znf_CHC2"/>
</dbReference>
<dbReference type="SUPFAM" id="SSF56731">
    <property type="entry name" value="DNA primase core"/>
    <property type="match status" value="1"/>
</dbReference>
<dbReference type="RefSeq" id="WP_062481763.1">
    <property type="nucleotide sequence ID" value="NZ_LN885086.1"/>
</dbReference>
<dbReference type="GO" id="GO:0003899">
    <property type="term" value="F:DNA-directed RNA polymerase activity"/>
    <property type="evidence" value="ECO:0007669"/>
    <property type="project" value="UniProtKB-UniRule"/>
</dbReference>
<dbReference type="InterPro" id="IPR002694">
    <property type="entry name" value="Znf_CHC2"/>
</dbReference>
<keyword evidence="4 12" id="KW-0548">Nucleotidyltransferase</keyword>
<dbReference type="InterPro" id="IPR030846">
    <property type="entry name" value="DnaG_bac"/>
</dbReference>
<feature type="zinc finger region" description="CHC2-type" evidence="12 14">
    <location>
        <begin position="41"/>
        <end position="65"/>
    </location>
</feature>
<evidence type="ECO:0000256" key="1">
    <source>
        <dbReference type="ARBA" id="ARBA00022478"/>
    </source>
</evidence>
<reference evidence="17" key="1">
    <citation type="submission" date="2015-09" db="EMBL/GenBank/DDBJ databases">
        <authorList>
            <person name="Daims H."/>
        </authorList>
    </citation>
    <scope>NUCLEOTIDE SEQUENCE [LARGE SCALE GENOMIC DNA]</scope>
</reference>
<dbReference type="EMBL" id="LN885086">
    <property type="protein sequence ID" value="CUQ65087.1"/>
    <property type="molecule type" value="Genomic_DNA"/>
</dbReference>
<evidence type="ECO:0000256" key="10">
    <source>
        <dbReference type="ARBA" id="ARBA00023125"/>
    </source>
</evidence>
<evidence type="ECO:0000256" key="3">
    <source>
        <dbReference type="ARBA" id="ARBA00022679"/>
    </source>
</evidence>
<evidence type="ECO:0000313" key="17">
    <source>
        <dbReference type="Proteomes" id="UP000066284"/>
    </source>
</evidence>
<dbReference type="Proteomes" id="UP000066284">
    <property type="component" value="Chromosome 1"/>
</dbReference>
<keyword evidence="1 12" id="KW-0240">DNA-directed RNA polymerase</keyword>
<dbReference type="InterPro" id="IPR013264">
    <property type="entry name" value="DNAG_N"/>
</dbReference>
<comment type="domain">
    <text evidence="12">Contains an N-terminal zinc-binding domain, a central core domain that contains the primase activity, and a C-terminal DnaB-binding domain.</text>
</comment>
<accession>A0A0S4KMX5</accession>
<evidence type="ECO:0000256" key="4">
    <source>
        <dbReference type="ARBA" id="ARBA00022695"/>
    </source>
</evidence>
<evidence type="ECO:0000256" key="12">
    <source>
        <dbReference type="HAMAP-Rule" id="MF_00974"/>
    </source>
</evidence>
<evidence type="ECO:0000256" key="11">
    <source>
        <dbReference type="ARBA" id="ARBA00023163"/>
    </source>
</evidence>
<dbReference type="CDD" id="cd03364">
    <property type="entry name" value="TOPRIM_DnaG_primases"/>
    <property type="match status" value="1"/>
</dbReference>
<keyword evidence="10 12" id="KW-0238">DNA-binding</keyword>
<keyword evidence="2 12" id="KW-0639">Primosome</keyword>
<dbReference type="InterPro" id="IPR016136">
    <property type="entry name" value="DNA_helicase_N/primase_C"/>
</dbReference>
<dbReference type="SMART" id="SM00400">
    <property type="entry name" value="ZnF_CHCC"/>
    <property type="match status" value="1"/>
</dbReference>
<evidence type="ECO:0000256" key="5">
    <source>
        <dbReference type="ARBA" id="ARBA00022705"/>
    </source>
</evidence>
<dbReference type="GO" id="GO:1990077">
    <property type="term" value="C:primosome complex"/>
    <property type="evidence" value="ECO:0007669"/>
    <property type="project" value="UniProtKB-KW"/>
</dbReference>
<dbReference type="Pfam" id="PF01807">
    <property type="entry name" value="Zn_ribbon_DnaG"/>
    <property type="match status" value="1"/>
</dbReference>
<keyword evidence="17" id="KW-1185">Reference proteome</keyword>
<evidence type="ECO:0000256" key="6">
    <source>
        <dbReference type="ARBA" id="ARBA00022723"/>
    </source>
</evidence>
<dbReference type="Gene3D" id="1.10.860.10">
    <property type="entry name" value="DNAb Helicase, Chain A"/>
    <property type="match status" value="1"/>
</dbReference>
<proteinExistence type="inferred from homology"/>
<evidence type="ECO:0000256" key="13">
    <source>
        <dbReference type="PIRNR" id="PIRNR002811"/>
    </source>
</evidence>
<comment type="similarity">
    <text evidence="12 13">Belongs to the DnaG primase family.</text>
</comment>
<dbReference type="InterPro" id="IPR019475">
    <property type="entry name" value="DNA_primase_DnaB-bd"/>
</dbReference>
<dbReference type="STRING" id="1715989.NITINOP_0111"/>
<dbReference type="SMART" id="SM00493">
    <property type="entry name" value="TOPRIM"/>
    <property type="match status" value="1"/>
</dbReference>
<dbReference type="GO" id="GO:0006269">
    <property type="term" value="P:DNA replication, synthesis of primer"/>
    <property type="evidence" value="ECO:0007669"/>
    <property type="project" value="UniProtKB-UniRule"/>
</dbReference>
<dbReference type="InterPro" id="IPR006171">
    <property type="entry name" value="TOPRIM_dom"/>
</dbReference>
<dbReference type="Gene3D" id="3.90.580.10">
    <property type="entry name" value="Zinc finger, CHC2-type domain"/>
    <property type="match status" value="1"/>
</dbReference>
<evidence type="ECO:0000256" key="8">
    <source>
        <dbReference type="ARBA" id="ARBA00022833"/>
    </source>
</evidence>
<dbReference type="Pfam" id="PF13155">
    <property type="entry name" value="Toprim_2"/>
    <property type="match status" value="1"/>
</dbReference>
<comment type="subunit">
    <text evidence="12">Monomer. Interacts with DnaB.</text>
</comment>
<dbReference type="PIRSF" id="PIRSF002811">
    <property type="entry name" value="DnaG"/>
    <property type="match status" value="1"/>
</dbReference>
<keyword evidence="8 12" id="KW-0862">Zinc</keyword>
<organism evidence="16 17">
    <name type="scientific">Candidatus Nitrospira inopinata</name>
    <dbReference type="NCBI Taxonomy" id="1715989"/>
    <lineage>
        <taxon>Bacteria</taxon>
        <taxon>Pseudomonadati</taxon>
        <taxon>Nitrospirota</taxon>
        <taxon>Nitrospiria</taxon>
        <taxon>Nitrospirales</taxon>
        <taxon>Nitrospiraceae</taxon>
        <taxon>Nitrospira</taxon>
    </lineage>
</organism>
<dbReference type="InterPro" id="IPR050219">
    <property type="entry name" value="DnaG_primase"/>
</dbReference>
<keyword evidence="7 12" id="KW-0863">Zinc-finger</keyword>
<keyword evidence="11 12" id="KW-0804">Transcription</keyword>
<comment type="catalytic activity">
    <reaction evidence="12">
        <text>ssDNA + n NTP = ssDNA/pppN(pN)n-1 hybrid + (n-1) diphosphate.</text>
        <dbReference type="EC" id="2.7.7.101"/>
    </reaction>
</comment>
<dbReference type="NCBIfam" id="TIGR01391">
    <property type="entry name" value="dnaG"/>
    <property type="match status" value="1"/>
</dbReference>
<dbReference type="PROSITE" id="PS50880">
    <property type="entry name" value="TOPRIM"/>
    <property type="match status" value="1"/>
</dbReference>
<gene>
    <name evidence="12 16" type="primary">dnaG</name>
    <name evidence="16" type="ORF">NITINOP_0111</name>
</gene>
<comment type="function">
    <text evidence="12 13">RNA polymerase that catalyzes the synthesis of short RNA molecules used as primers for DNA polymerase during DNA replication.</text>
</comment>
<keyword evidence="6 12" id="KW-0479">Metal-binding</keyword>
<dbReference type="SUPFAM" id="SSF57783">
    <property type="entry name" value="Zinc beta-ribbon"/>
    <property type="match status" value="1"/>
</dbReference>
<dbReference type="InterPro" id="IPR034151">
    <property type="entry name" value="TOPRIM_DnaG_bac"/>
</dbReference>
<sequence>MGHGLISDNIIDRIKDRVDIVDIVSHHVALTKTGQNFKGLCPFHQEKTPSFIVNPSRQIFHCFGCGAGGNVFTFLTRLTGANFPEVVRELGQKVGVEVEEASAVSRNHAEQTRRIERLNQAAAAWFRHNLRDAKLGAVGRAYLENRGIQSSVIDRFGIGLAPSEWDGLFKALTRQGFAPADIASAGLAVAREGGDGFYDRFRGRITFTITDLRKRVVGFGGRVLGDALPKYLNSPDTPLFKKGHTLFALDQAREAIVRTKTAIVVEGYFDAIALHQAGLTHTVATLGTALTSEHIQALRRFADHIVLVFDPDAAGVRAALRGLDLFVNSGLDVKVVTLPAGEDPDTFVRKAGVPAFASLEAAAPSLLDYVLDHTIRQAENGSLESRIRSVDEVLRIVQKSEHPLEREERIKIVAERLGISQSRLIERYPRLQSRPSQGADSHEQAAQGIAFSAAFKKAPEERDLVLLLLHGRLSPADVRRLRPEAFTVAPCKKLVQMALARLDREGRLGLDALVSEAADDPDCGPLATELSVRDDHFDDVPAHVKACLDVLDRKYADQMLRDLIARLKAAERAGQVEEARTLNVQINEWRIRKAGASPAGAVSLAKE</sequence>
<dbReference type="EC" id="2.7.7.101" evidence="12"/>
<comment type="cofactor">
    <cofactor evidence="12 13 14">
        <name>Zn(2+)</name>
        <dbReference type="ChEBI" id="CHEBI:29105"/>
    </cofactor>
    <text evidence="12 13 14">Binds 1 zinc ion per monomer.</text>
</comment>
<evidence type="ECO:0000259" key="15">
    <source>
        <dbReference type="PROSITE" id="PS50880"/>
    </source>
</evidence>
<evidence type="ECO:0000256" key="9">
    <source>
        <dbReference type="ARBA" id="ARBA00022842"/>
    </source>
</evidence>
<protein>
    <recommendedName>
        <fullName evidence="12 13">DNA primase</fullName>
        <ecNumber evidence="12">2.7.7.101</ecNumber>
    </recommendedName>
</protein>
<dbReference type="Pfam" id="PF08275">
    <property type="entry name" value="DNAG_N"/>
    <property type="match status" value="1"/>
</dbReference>